<evidence type="ECO:0000256" key="2">
    <source>
        <dbReference type="ARBA" id="ARBA00022475"/>
    </source>
</evidence>
<dbReference type="GO" id="GO:0022857">
    <property type="term" value="F:transmembrane transporter activity"/>
    <property type="evidence" value="ECO:0007669"/>
    <property type="project" value="InterPro"/>
</dbReference>
<dbReference type="RefSeq" id="WP_109711319.1">
    <property type="nucleotide sequence ID" value="NZ_QGDS01000006.1"/>
</dbReference>
<gene>
    <name evidence="7" type="ORF">SAMN05216529_106132</name>
</gene>
<keyword evidence="3 6" id="KW-0812">Transmembrane</keyword>
<feature type="transmembrane region" description="Helical" evidence="6">
    <location>
        <begin position="20"/>
        <end position="43"/>
    </location>
</feature>
<feature type="transmembrane region" description="Helical" evidence="6">
    <location>
        <begin position="55"/>
        <end position="80"/>
    </location>
</feature>
<protein>
    <submittedName>
        <fullName evidence="7">Rhamnose transport system permease protein</fullName>
    </submittedName>
</protein>
<keyword evidence="8" id="KW-1185">Reference proteome</keyword>
<feature type="transmembrane region" description="Helical" evidence="6">
    <location>
        <begin position="100"/>
        <end position="124"/>
    </location>
</feature>
<organism evidence="7 8">
    <name type="scientific">Faecalicatena contorta</name>
    <dbReference type="NCBI Taxonomy" id="39482"/>
    <lineage>
        <taxon>Bacteria</taxon>
        <taxon>Bacillati</taxon>
        <taxon>Bacillota</taxon>
        <taxon>Clostridia</taxon>
        <taxon>Lachnospirales</taxon>
        <taxon>Lachnospiraceae</taxon>
        <taxon>Faecalicatena</taxon>
    </lineage>
</organism>
<feature type="transmembrane region" description="Helical" evidence="6">
    <location>
        <begin position="219"/>
        <end position="240"/>
    </location>
</feature>
<dbReference type="PANTHER" id="PTHR32196:SF72">
    <property type="entry name" value="RIBOSE IMPORT PERMEASE PROTEIN RBSC"/>
    <property type="match status" value="1"/>
</dbReference>
<evidence type="ECO:0000313" key="7">
    <source>
        <dbReference type="EMBL" id="SUQ14440.1"/>
    </source>
</evidence>
<feature type="transmembrane region" description="Helical" evidence="6">
    <location>
        <begin position="304"/>
        <end position="320"/>
    </location>
</feature>
<feature type="transmembrane region" description="Helical" evidence="6">
    <location>
        <begin position="278"/>
        <end position="298"/>
    </location>
</feature>
<dbReference type="InterPro" id="IPR001851">
    <property type="entry name" value="ABC_transp_permease"/>
</dbReference>
<evidence type="ECO:0000256" key="3">
    <source>
        <dbReference type="ARBA" id="ARBA00022692"/>
    </source>
</evidence>
<dbReference type="CDD" id="cd06579">
    <property type="entry name" value="TM_PBP1_transp_AraH_like"/>
    <property type="match status" value="1"/>
</dbReference>
<dbReference type="Pfam" id="PF02653">
    <property type="entry name" value="BPD_transp_2"/>
    <property type="match status" value="1"/>
</dbReference>
<comment type="subcellular location">
    <subcellularLocation>
        <location evidence="1">Cell membrane</location>
        <topology evidence="1">Multi-pass membrane protein</topology>
    </subcellularLocation>
</comment>
<evidence type="ECO:0000256" key="5">
    <source>
        <dbReference type="ARBA" id="ARBA00023136"/>
    </source>
</evidence>
<feature type="transmembrane region" description="Helical" evidence="6">
    <location>
        <begin position="136"/>
        <end position="153"/>
    </location>
</feature>
<evidence type="ECO:0000313" key="8">
    <source>
        <dbReference type="Proteomes" id="UP000254051"/>
    </source>
</evidence>
<evidence type="ECO:0000256" key="6">
    <source>
        <dbReference type="SAM" id="Phobius"/>
    </source>
</evidence>
<dbReference type="AlphaFoldDB" id="A0A315ZWW5"/>
<dbReference type="Proteomes" id="UP000254051">
    <property type="component" value="Unassembled WGS sequence"/>
</dbReference>
<feature type="transmembrane region" description="Helical" evidence="6">
    <location>
        <begin position="252"/>
        <end position="271"/>
    </location>
</feature>
<dbReference type="GO" id="GO:0005886">
    <property type="term" value="C:plasma membrane"/>
    <property type="evidence" value="ECO:0007669"/>
    <property type="project" value="UniProtKB-SubCell"/>
</dbReference>
<feature type="transmembrane region" description="Helical" evidence="6">
    <location>
        <begin position="165"/>
        <end position="190"/>
    </location>
</feature>
<keyword evidence="5 6" id="KW-0472">Membrane</keyword>
<reference evidence="8" key="1">
    <citation type="submission" date="2017-07" db="EMBL/GenBank/DDBJ databases">
        <authorList>
            <person name="Varghese N."/>
            <person name="Submissions S."/>
        </authorList>
    </citation>
    <scope>NUCLEOTIDE SEQUENCE [LARGE SCALE GENOMIC DNA]</scope>
    <source>
        <strain evidence="8">NLAE-zl-C134</strain>
    </source>
</reference>
<dbReference type="EMBL" id="UHJJ01000006">
    <property type="protein sequence ID" value="SUQ14440.1"/>
    <property type="molecule type" value="Genomic_DNA"/>
</dbReference>
<keyword evidence="2" id="KW-1003">Cell membrane</keyword>
<accession>A0A315ZWW5</accession>
<name>A0A315ZWW5_9FIRM</name>
<evidence type="ECO:0000256" key="4">
    <source>
        <dbReference type="ARBA" id="ARBA00022989"/>
    </source>
</evidence>
<dbReference type="OrthoDB" id="9789111at2"/>
<dbReference type="PANTHER" id="PTHR32196">
    <property type="entry name" value="ABC TRANSPORTER PERMEASE PROTEIN YPHD-RELATED-RELATED"/>
    <property type="match status" value="1"/>
</dbReference>
<keyword evidence="4 6" id="KW-1133">Transmembrane helix</keyword>
<proteinExistence type="predicted"/>
<evidence type="ECO:0000256" key="1">
    <source>
        <dbReference type="ARBA" id="ARBA00004651"/>
    </source>
</evidence>
<sequence length="336" mass="35924">MGTTESNKSILAKMTGNRNFGLLLGLVVLLILAAIITPSMYSVNSIINMLQNNAVYGLLAIGEMMVILTAGIDISIGATLSLTGVVCCRLMAENPSVPAVVWVLLALVIGALCGAFNGILVGYFKMVPMIATLGTMYAFRGFSFLFSGGQWWFPHQFTEGYLKFATLRILGIPSILWILVLVFALAILFLGYTSRGRRIYAIGTNRESSQVAGIREERVVFLAMTLCGALAGLGGMLYTANYATCSYSIGEGYEMTAIAICILGGVSISGGKGKVDGVIIGFLMMAVITYFISLLPGLSVWSDAIQGAIIIAAVALNIYMERSAERRALKERSALI</sequence>